<protein>
    <recommendedName>
        <fullName evidence="10">Arginine--tRNA ligase</fullName>
        <ecNumber evidence="10">6.1.1.19</ecNumber>
    </recommendedName>
    <alternativeName>
        <fullName evidence="10">Arginyl-tRNA synthetase</fullName>
        <shortName evidence="10">ArgRS</shortName>
    </alternativeName>
</protein>
<dbReference type="PROSITE" id="PS00178">
    <property type="entry name" value="AA_TRNA_LIGASE_I"/>
    <property type="match status" value="1"/>
</dbReference>
<comment type="similarity">
    <text evidence="2 10 11">Belongs to the class-I aminoacyl-tRNA synthetase family.</text>
</comment>
<keyword evidence="4 10" id="KW-0436">Ligase</keyword>
<dbReference type="Gene3D" id="1.10.730.10">
    <property type="entry name" value="Isoleucyl-tRNA Synthetase, Domain 1"/>
    <property type="match status" value="1"/>
</dbReference>
<evidence type="ECO:0000313" key="14">
    <source>
        <dbReference type="EMBL" id="PJK30068.1"/>
    </source>
</evidence>
<dbReference type="GO" id="GO:0005737">
    <property type="term" value="C:cytoplasm"/>
    <property type="evidence" value="ECO:0007669"/>
    <property type="project" value="UniProtKB-SubCell"/>
</dbReference>
<evidence type="ECO:0000256" key="6">
    <source>
        <dbReference type="ARBA" id="ARBA00022840"/>
    </source>
</evidence>
<evidence type="ECO:0000256" key="2">
    <source>
        <dbReference type="ARBA" id="ARBA00005594"/>
    </source>
</evidence>
<dbReference type="InterPro" id="IPR035684">
    <property type="entry name" value="ArgRS_core"/>
</dbReference>
<dbReference type="SUPFAM" id="SSF52374">
    <property type="entry name" value="Nucleotidylyl transferase"/>
    <property type="match status" value="1"/>
</dbReference>
<accession>A0A2M9G2Y7</accession>
<dbReference type="CDD" id="cd00671">
    <property type="entry name" value="ArgRS_core"/>
    <property type="match status" value="1"/>
</dbReference>
<dbReference type="InterPro" id="IPR009080">
    <property type="entry name" value="tRNAsynth_Ia_anticodon-bd"/>
</dbReference>
<dbReference type="NCBIfam" id="TIGR00456">
    <property type="entry name" value="argS"/>
    <property type="match status" value="1"/>
</dbReference>
<dbReference type="EC" id="6.1.1.19" evidence="10"/>
<dbReference type="Proteomes" id="UP000229498">
    <property type="component" value="Unassembled WGS sequence"/>
</dbReference>
<dbReference type="EMBL" id="PHIG01000031">
    <property type="protein sequence ID" value="PJK30068.1"/>
    <property type="molecule type" value="Genomic_DNA"/>
</dbReference>
<name>A0A2M9G2Y7_9PROT</name>
<dbReference type="InterPro" id="IPR008909">
    <property type="entry name" value="DALR_anticod-bd"/>
</dbReference>
<dbReference type="Pfam" id="PF00750">
    <property type="entry name" value="tRNA-synt_1d"/>
    <property type="match status" value="1"/>
</dbReference>
<dbReference type="InterPro" id="IPR001278">
    <property type="entry name" value="Arg-tRNA-ligase"/>
</dbReference>
<evidence type="ECO:0000256" key="4">
    <source>
        <dbReference type="ARBA" id="ARBA00022598"/>
    </source>
</evidence>
<dbReference type="SMART" id="SM00836">
    <property type="entry name" value="DALR_1"/>
    <property type="match status" value="1"/>
</dbReference>
<comment type="subcellular location">
    <subcellularLocation>
        <location evidence="1 10">Cytoplasm</location>
    </subcellularLocation>
</comment>
<dbReference type="RefSeq" id="WP_109793341.1">
    <property type="nucleotide sequence ID" value="NZ_PHIG01000031.1"/>
</dbReference>
<dbReference type="InterPro" id="IPR005148">
    <property type="entry name" value="Arg-tRNA-synth_N"/>
</dbReference>
<dbReference type="HAMAP" id="MF_00123">
    <property type="entry name" value="Arg_tRNA_synth"/>
    <property type="match status" value="1"/>
</dbReference>
<feature type="domain" description="DALR anticodon binding" evidence="12">
    <location>
        <begin position="449"/>
        <end position="580"/>
    </location>
</feature>
<dbReference type="InterPro" id="IPR014729">
    <property type="entry name" value="Rossmann-like_a/b/a_fold"/>
</dbReference>
<organism evidence="14 15">
    <name type="scientific">Minwuia thermotolerans</name>
    <dbReference type="NCBI Taxonomy" id="2056226"/>
    <lineage>
        <taxon>Bacteria</taxon>
        <taxon>Pseudomonadati</taxon>
        <taxon>Pseudomonadota</taxon>
        <taxon>Alphaproteobacteria</taxon>
        <taxon>Minwuiales</taxon>
        <taxon>Minwuiaceae</taxon>
        <taxon>Minwuia</taxon>
    </lineage>
</organism>
<dbReference type="OrthoDB" id="9803211at2"/>
<dbReference type="AlphaFoldDB" id="A0A2M9G2Y7"/>
<dbReference type="SMART" id="SM01016">
    <property type="entry name" value="Arg_tRNA_synt_N"/>
    <property type="match status" value="1"/>
</dbReference>
<keyword evidence="3 10" id="KW-0963">Cytoplasm</keyword>
<dbReference type="PANTHER" id="PTHR11956:SF5">
    <property type="entry name" value="ARGININE--TRNA LIGASE, CYTOPLASMIC"/>
    <property type="match status" value="1"/>
</dbReference>
<evidence type="ECO:0000256" key="5">
    <source>
        <dbReference type="ARBA" id="ARBA00022741"/>
    </source>
</evidence>
<feature type="short sequence motif" description="'HIGH' region" evidence="10">
    <location>
        <begin position="128"/>
        <end position="138"/>
    </location>
</feature>
<evidence type="ECO:0000256" key="1">
    <source>
        <dbReference type="ARBA" id="ARBA00004496"/>
    </source>
</evidence>
<evidence type="ECO:0000256" key="7">
    <source>
        <dbReference type="ARBA" id="ARBA00022917"/>
    </source>
</evidence>
<dbReference type="InterPro" id="IPR001412">
    <property type="entry name" value="aa-tRNA-synth_I_CS"/>
</dbReference>
<keyword evidence="15" id="KW-1185">Reference proteome</keyword>
<keyword evidence="7 10" id="KW-0648">Protein biosynthesis</keyword>
<dbReference type="GO" id="GO:0004814">
    <property type="term" value="F:arginine-tRNA ligase activity"/>
    <property type="evidence" value="ECO:0007669"/>
    <property type="project" value="UniProtKB-UniRule"/>
</dbReference>
<evidence type="ECO:0000256" key="9">
    <source>
        <dbReference type="ARBA" id="ARBA00049339"/>
    </source>
</evidence>
<dbReference type="InterPro" id="IPR036695">
    <property type="entry name" value="Arg-tRNA-synth_N_sf"/>
</dbReference>
<dbReference type="FunFam" id="1.10.730.10:FF:000008">
    <property type="entry name" value="Arginine--tRNA ligase"/>
    <property type="match status" value="1"/>
</dbReference>
<evidence type="ECO:0000259" key="12">
    <source>
        <dbReference type="SMART" id="SM00836"/>
    </source>
</evidence>
<proteinExistence type="inferred from homology"/>
<keyword evidence="6 10" id="KW-0067">ATP-binding</keyword>
<dbReference type="Pfam" id="PF05746">
    <property type="entry name" value="DALR_1"/>
    <property type="match status" value="1"/>
</dbReference>
<evidence type="ECO:0000256" key="11">
    <source>
        <dbReference type="RuleBase" id="RU363038"/>
    </source>
</evidence>
<dbReference type="Gene3D" id="3.30.1360.70">
    <property type="entry name" value="Arginyl tRNA synthetase N-terminal domain"/>
    <property type="match status" value="1"/>
</dbReference>
<evidence type="ECO:0000259" key="13">
    <source>
        <dbReference type="SMART" id="SM01016"/>
    </source>
</evidence>
<evidence type="ECO:0000256" key="3">
    <source>
        <dbReference type="ARBA" id="ARBA00022490"/>
    </source>
</evidence>
<evidence type="ECO:0000256" key="10">
    <source>
        <dbReference type="HAMAP-Rule" id="MF_00123"/>
    </source>
</evidence>
<dbReference type="SUPFAM" id="SSF55190">
    <property type="entry name" value="Arginyl-tRNA synthetase (ArgRS), N-terminal 'additional' domain"/>
    <property type="match status" value="1"/>
</dbReference>
<reference evidence="14 15" key="1">
    <citation type="submission" date="2017-11" db="EMBL/GenBank/DDBJ databases">
        <title>Draft genome sequence of Rhizobiales bacterium SY3-13.</title>
        <authorList>
            <person name="Sun C."/>
        </authorList>
    </citation>
    <scope>NUCLEOTIDE SEQUENCE [LARGE SCALE GENOMIC DNA]</scope>
    <source>
        <strain evidence="14 15">SY3-13</strain>
    </source>
</reference>
<dbReference type="SUPFAM" id="SSF47323">
    <property type="entry name" value="Anticodon-binding domain of a subclass of class I aminoacyl-tRNA synthetases"/>
    <property type="match status" value="1"/>
</dbReference>
<dbReference type="GO" id="GO:0005524">
    <property type="term" value="F:ATP binding"/>
    <property type="evidence" value="ECO:0007669"/>
    <property type="project" value="UniProtKB-UniRule"/>
</dbReference>
<keyword evidence="5 10" id="KW-0547">Nucleotide-binding</keyword>
<feature type="domain" description="Arginyl tRNA synthetase N-terminal" evidence="13">
    <location>
        <begin position="5"/>
        <end position="91"/>
    </location>
</feature>
<dbReference type="PRINTS" id="PR01038">
    <property type="entry name" value="TRNASYNTHARG"/>
</dbReference>
<comment type="catalytic activity">
    <reaction evidence="9 10">
        <text>tRNA(Arg) + L-arginine + ATP = L-arginyl-tRNA(Arg) + AMP + diphosphate</text>
        <dbReference type="Rhea" id="RHEA:20301"/>
        <dbReference type="Rhea" id="RHEA-COMP:9658"/>
        <dbReference type="Rhea" id="RHEA-COMP:9673"/>
        <dbReference type="ChEBI" id="CHEBI:30616"/>
        <dbReference type="ChEBI" id="CHEBI:32682"/>
        <dbReference type="ChEBI" id="CHEBI:33019"/>
        <dbReference type="ChEBI" id="CHEBI:78442"/>
        <dbReference type="ChEBI" id="CHEBI:78513"/>
        <dbReference type="ChEBI" id="CHEBI:456215"/>
        <dbReference type="EC" id="6.1.1.19"/>
    </reaction>
</comment>
<sequence>MNIFEQFREMIREVVHACGALPAGIDSSVVGVEPPRDAAHGDLASNAAMALARQAGMKPRDIAEALKPGIAALAGVESVEIAGPGFINIRLDQGFWQARLQEILRRGQAFGDSEMGAGRAINVEYVSANPTGPLHVGHARGAVFGDALAGLLDKAGFDVTREYYINDAGNQIDALARSLHHRYREALGVDAGEMPEGLYPGDYLIEPARELAERDQDRWLDLPESEWLAPLRSFAVERMMALIRDDLAAIGIKQEIFTSELSLHRDGRIQDVVDELESRDQVYTGVLEPPKGKTPEDWEPRPQLLFRATDWGDDVDRPLRKSNGDWTYFAADIAYHLDKYRRGFADMIDVFGADHGGYVKRMVAATRAVTNDRGRLTIKLCQLVHLYENGEPAKMSKRAGTFITLRDVVDRVGRDAVRFMLLTRKNEAPLDFDFAKVMEQSRDNPVFYVQYAHARCCSVFRNAEQEIAGLDLSREALIAADLAPLTHPEELALIRLMAAWPRTIEQAAEASEPHRLAFYLHDLASAFHGYWTKGRDADELRFIQPGDPALTLARLAMVEGVRTVLRSGLGVLGVTPVEEMR</sequence>
<dbReference type="GO" id="GO:0006420">
    <property type="term" value="P:arginyl-tRNA aminoacylation"/>
    <property type="evidence" value="ECO:0007669"/>
    <property type="project" value="UniProtKB-UniRule"/>
</dbReference>
<gene>
    <name evidence="10" type="primary">argS</name>
    <name evidence="14" type="ORF">CVT23_09930</name>
</gene>
<keyword evidence="8 10" id="KW-0030">Aminoacyl-tRNA synthetase</keyword>
<dbReference type="Pfam" id="PF03485">
    <property type="entry name" value="Arg_tRNA_synt_N"/>
    <property type="match status" value="1"/>
</dbReference>
<dbReference type="PANTHER" id="PTHR11956">
    <property type="entry name" value="ARGINYL-TRNA SYNTHETASE"/>
    <property type="match status" value="1"/>
</dbReference>
<comment type="subunit">
    <text evidence="10">Monomer.</text>
</comment>
<comment type="caution">
    <text evidence="14">The sequence shown here is derived from an EMBL/GenBank/DDBJ whole genome shotgun (WGS) entry which is preliminary data.</text>
</comment>
<evidence type="ECO:0000256" key="8">
    <source>
        <dbReference type="ARBA" id="ARBA00023146"/>
    </source>
</evidence>
<evidence type="ECO:0000313" key="15">
    <source>
        <dbReference type="Proteomes" id="UP000229498"/>
    </source>
</evidence>
<dbReference type="Gene3D" id="3.40.50.620">
    <property type="entry name" value="HUPs"/>
    <property type="match status" value="1"/>
</dbReference>